<feature type="binding site" evidence="14">
    <location>
        <position position="295"/>
    </location>
    <ligand>
        <name>Mg(2+)</name>
        <dbReference type="ChEBI" id="CHEBI:18420"/>
    </ligand>
</feature>
<feature type="domain" description="Alpha-D-phosphohexomutase alpha/beta/alpha" evidence="16">
    <location>
        <begin position="108"/>
        <end position="171"/>
    </location>
</feature>
<comment type="caution">
    <text evidence="19">The sequence shown here is derived from an EMBL/GenBank/DDBJ whole genome shotgun (WGS) entry which is preliminary data.</text>
</comment>
<evidence type="ECO:0000256" key="9">
    <source>
        <dbReference type="ARBA" id="ARBA00031926"/>
    </source>
</evidence>
<evidence type="ECO:0000256" key="5">
    <source>
        <dbReference type="ARBA" id="ARBA00022553"/>
    </source>
</evidence>
<evidence type="ECO:0000259" key="15">
    <source>
        <dbReference type="Pfam" id="PF00408"/>
    </source>
</evidence>
<dbReference type="EC" id="5.4.2.3" evidence="4 11"/>
<feature type="binding site" evidence="13">
    <location>
        <begin position="521"/>
        <end position="525"/>
    </location>
    <ligand>
        <name>substrate</name>
    </ligand>
</feature>
<dbReference type="PANTHER" id="PTHR45955:SF1">
    <property type="entry name" value="PHOSPHOACETYLGLUCOSAMINE MUTASE"/>
    <property type="match status" value="1"/>
</dbReference>
<feature type="domain" description="Phosphoacetylglucosamine mutase AMG1" evidence="17">
    <location>
        <begin position="317"/>
        <end position="456"/>
    </location>
</feature>
<dbReference type="GO" id="GO:0006048">
    <property type="term" value="P:UDP-N-acetylglucosamine biosynthetic process"/>
    <property type="evidence" value="ECO:0007669"/>
    <property type="project" value="UniProtKB-UniRule"/>
</dbReference>
<proteinExistence type="inferred from homology"/>
<dbReference type="AlphaFoldDB" id="A0AAD1X7S8"/>
<dbReference type="InterPro" id="IPR049022">
    <property type="entry name" value="AMG1_III"/>
</dbReference>
<feature type="domain" description="Alpha-D-phosphohexomutase alpha/beta/alpha" evidence="16">
    <location>
        <begin position="60"/>
        <end position="96"/>
    </location>
</feature>
<feature type="domain" description="Phosphoacetylglucosamine mutase AMG1" evidence="18">
    <location>
        <begin position="189"/>
        <end position="302"/>
    </location>
</feature>
<name>A0AAD1X7S8_EUPCR</name>
<dbReference type="Pfam" id="PF00408">
    <property type="entry name" value="PGM_PMM_IV"/>
    <property type="match status" value="1"/>
</dbReference>
<dbReference type="InterPro" id="IPR005843">
    <property type="entry name" value="A-D-PHexomutase_C"/>
</dbReference>
<feature type="active site" description="Phosphoserine intermediate" evidence="12">
    <location>
        <position position="71"/>
    </location>
</feature>
<dbReference type="Pfam" id="PF02878">
    <property type="entry name" value="PGM_PMM_I"/>
    <property type="match status" value="2"/>
</dbReference>
<dbReference type="CDD" id="cd03086">
    <property type="entry name" value="PGM3"/>
    <property type="match status" value="1"/>
</dbReference>
<organism evidence="19 20">
    <name type="scientific">Euplotes crassus</name>
    <dbReference type="NCBI Taxonomy" id="5936"/>
    <lineage>
        <taxon>Eukaryota</taxon>
        <taxon>Sar</taxon>
        <taxon>Alveolata</taxon>
        <taxon>Ciliophora</taxon>
        <taxon>Intramacronucleata</taxon>
        <taxon>Spirotrichea</taxon>
        <taxon>Hypotrichia</taxon>
        <taxon>Euplotida</taxon>
        <taxon>Euplotidae</taxon>
        <taxon>Moneuplotes</taxon>
    </lineage>
</organism>
<evidence type="ECO:0000259" key="17">
    <source>
        <dbReference type="Pfam" id="PF21404"/>
    </source>
</evidence>
<comment type="catalytic activity">
    <reaction evidence="1 11">
        <text>N-acetyl-alpha-D-glucosamine 1-phosphate = N-acetyl-D-glucosamine 6-phosphate</text>
        <dbReference type="Rhea" id="RHEA:23804"/>
        <dbReference type="ChEBI" id="CHEBI:57513"/>
        <dbReference type="ChEBI" id="CHEBI:57776"/>
        <dbReference type="EC" id="5.4.2.3"/>
    </reaction>
</comment>
<feature type="binding site" evidence="14">
    <location>
        <position position="299"/>
    </location>
    <ligand>
        <name>Mg(2+)</name>
        <dbReference type="ChEBI" id="CHEBI:18420"/>
    </ligand>
</feature>
<keyword evidence="7 11" id="KW-0460">Magnesium</keyword>
<dbReference type="Proteomes" id="UP001295684">
    <property type="component" value="Unassembled WGS sequence"/>
</dbReference>
<evidence type="ECO:0000313" key="20">
    <source>
        <dbReference type="Proteomes" id="UP001295684"/>
    </source>
</evidence>
<dbReference type="GO" id="GO:0004610">
    <property type="term" value="F:phosphoacetylglucosamine mutase activity"/>
    <property type="evidence" value="ECO:0007669"/>
    <property type="project" value="UniProtKB-UniRule"/>
</dbReference>
<dbReference type="InterPro" id="IPR016055">
    <property type="entry name" value="A-D-PHexomutase_a/b/a-I/II/III"/>
</dbReference>
<dbReference type="SUPFAM" id="SSF53738">
    <property type="entry name" value="Phosphoglucomutase, first 3 domains"/>
    <property type="match status" value="4"/>
</dbReference>
<dbReference type="PANTHER" id="PTHR45955">
    <property type="entry name" value="PHOSPHOACETYLGLUCOSAMINE MUTASE"/>
    <property type="match status" value="1"/>
</dbReference>
<evidence type="ECO:0000256" key="13">
    <source>
        <dbReference type="PIRSR" id="PIRSR016408-2"/>
    </source>
</evidence>
<feature type="domain" description="Alpha-D-phosphohexomutase C-terminal" evidence="15">
    <location>
        <begin position="504"/>
        <end position="550"/>
    </location>
</feature>
<accession>A0AAD1X7S8</accession>
<evidence type="ECO:0000313" key="19">
    <source>
        <dbReference type="EMBL" id="CAI2364019.1"/>
    </source>
</evidence>
<protein>
    <recommendedName>
        <fullName evidence="4 11">Phosphoacetylglucosamine mutase</fullName>
        <shortName evidence="11">PAGM</shortName>
        <ecNumber evidence="4 11">5.4.2.3</ecNumber>
    </recommendedName>
    <alternativeName>
        <fullName evidence="10 11">Acetylglucosamine phosphomutase</fullName>
    </alternativeName>
    <alternativeName>
        <fullName evidence="9 11">N-acetylglucosamine-phosphate mutase</fullName>
    </alternativeName>
</protein>
<dbReference type="SUPFAM" id="SSF55957">
    <property type="entry name" value="Phosphoglucomutase, C-terminal domain"/>
    <property type="match status" value="1"/>
</dbReference>
<comment type="similarity">
    <text evidence="3 11">Belongs to the phosphohexose mutase family.</text>
</comment>
<dbReference type="Gene3D" id="3.40.120.10">
    <property type="entry name" value="Alpha-D-Glucose-1,6-Bisphosphate, subunit A, domain 3"/>
    <property type="match status" value="3"/>
</dbReference>
<evidence type="ECO:0000256" key="3">
    <source>
        <dbReference type="ARBA" id="ARBA00010231"/>
    </source>
</evidence>
<dbReference type="InterPro" id="IPR016657">
    <property type="entry name" value="PAGM"/>
</dbReference>
<gene>
    <name evidence="19" type="ORF">ECRASSUSDP1_LOCUS5359</name>
</gene>
<dbReference type="FunFam" id="3.30.310.50:FF:000003">
    <property type="entry name" value="Phosphoacetylglucosamine mutase"/>
    <property type="match status" value="1"/>
</dbReference>
<keyword evidence="5" id="KW-0597">Phosphoprotein</keyword>
<dbReference type="EMBL" id="CAMPGE010005171">
    <property type="protein sequence ID" value="CAI2364019.1"/>
    <property type="molecule type" value="Genomic_DNA"/>
</dbReference>
<comment type="cofactor">
    <cofactor evidence="11 14">
        <name>Mg(2+)</name>
        <dbReference type="ChEBI" id="CHEBI:18420"/>
    </cofactor>
    <text evidence="11 14">Binds 1 Mg(2+) ion per subunit.</text>
</comment>
<dbReference type="GO" id="GO:0000287">
    <property type="term" value="F:magnesium ion binding"/>
    <property type="evidence" value="ECO:0007669"/>
    <property type="project" value="InterPro"/>
</dbReference>
<evidence type="ECO:0000256" key="1">
    <source>
        <dbReference type="ARBA" id="ARBA00000558"/>
    </source>
</evidence>
<evidence type="ECO:0000256" key="8">
    <source>
        <dbReference type="ARBA" id="ARBA00023235"/>
    </source>
</evidence>
<dbReference type="InterPro" id="IPR049023">
    <property type="entry name" value="AMG1_II"/>
</dbReference>
<evidence type="ECO:0000256" key="7">
    <source>
        <dbReference type="ARBA" id="ARBA00022842"/>
    </source>
</evidence>
<comment type="pathway">
    <text evidence="2 11">Nucleotide-sugar biosynthesis; UDP-N-acetyl-alpha-D-glucosamine biosynthesis; N-acetyl-alpha-D-glucosamine 1-phosphate from alpha-D-glucosamine 6-phosphate (route I): step 2/2.</text>
</comment>
<dbReference type="GO" id="GO:0005975">
    <property type="term" value="P:carbohydrate metabolic process"/>
    <property type="evidence" value="ECO:0007669"/>
    <property type="project" value="InterPro"/>
</dbReference>
<evidence type="ECO:0000259" key="16">
    <source>
        <dbReference type="Pfam" id="PF02878"/>
    </source>
</evidence>
<keyword evidence="20" id="KW-1185">Reference proteome</keyword>
<dbReference type="Pfam" id="PF21405">
    <property type="entry name" value="AMG1_II"/>
    <property type="match status" value="1"/>
</dbReference>
<evidence type="ECO:0000256" key="12">
    <source>
        <dbReference type="PIRSR" id="PIRSR016408-1"/>
    </source>
</evidence>
<dbReference type="FunFam" id="3.40.120.10:FF:000013">
    <property type="entry name" value="Phosphoacetylglucosamine mutase"/>
    <property type="match status" value="1"/>
</dbReference>
<reference evidence="19" key="1">
    <citation type="submission" date="2023-07" db="EMBL/GenBank/DDBJ databases">
        <authorList>
            <consortium name="AG Swart"/>
            <person name="Singh M."/>
            <person name="Singh A."/>
            <person name="Seah K."/>
            <person name="Emmerich C."/>
        </authorList>
    </citation>
    <scope>NUCLEOTIDE SEQUENCE</scope>
    <source>
        <strain evidence="19">DP1</strain>
    </source>
</reference>
<feature type="binding site" evidence="13">
    <location>
        <begin position="396"/>
        <end position="398"/>
    </location>
    <ligand>
        <name>substrate</name>
    </ligand>
</feature>
<evidence type="ECO:0000256" key="4">
    <source>
        <dbReference type="ARBA" id="ARBA00012731"/>
    </source>
</evidence>
<evidence type="ECO:0000256" key="14">
    <source>
        <dbReference type="PIRSR" id="PIRSR016408-3"/>
    </source>
</evidence>
<keyword evidence="6 11" id="KW-0479">Metal-binding</keyword>
<evidence type="ECO:0000259" key="18">
    <source>
        <dbReference type="Pfam" id="PF21405"/>
    </source>
</evidence>
<dbReference type="PIRSF" id="PIRSF016408">
    <property type="entry name" value="PAGM"/>
    <property type="match status" value="1"/>
</dbReference>
<sequence length="556" mass="61866">MESWNLNAEVINQGDTTHAPTDKYKDTVFSYGTAGFRTDADALDRVCYRVGIVAAIRASETGAAGVMITASHNPLKDNGVKIIDKNGAMVTQSWEDPFTNGVNSSDLVQYISDLIAEKGIAYSDKARVCVACDTRDSSPRLIAALKAGIEAVGVKVKDFGELSTPQLHFLVWFADKENYSPEDIDGMNEEIYYDYYKKNLQEYWALISRDEESHYQSQLVVDTANGIGGKQLKKLDIFTNSSHYGLDVTVLNDGSTGTEFLNHKCGAECIHKDKSFPLGAEEIKTDDNTKWVSFDGDADRIVYYYGNPSTQDLNVIDGDKIAILLGDYIKSLMNNITNDKTSLSELITFVVVQTGYANSAATKYLTDKGVKVERVPTGVKYLHHRAEQYDIGVYFEANGHGTVISKYQKIVKILQDNDFSLDDAHVNKFLKFLLLTNEAVGDALATLLMVEAFLKDSGKNTKEVNEIYSDLPSRMLKLAVKDRSQFKTHHEDETLLLQPEGLQDRIVEIFSKVEGSRAFVRPSGTEDVVRIYAEAPTLEDADKIADEINDMLAKEF</sequence>
<dbReference type="InterPro" id="IPR036900">
    <property type="entry name" value="A-D-PHexomutase_C_sf"/>
</dbReference>
<dbReference type="PROSITE" id="PS00710">
    <property type="entry name" value="PGM_PMM"/>
    <property type="match status" value="1"/>
</dbReference>
<feature type="binding site" evidence="13">
    <location>
        <position position="530"/>
    </location>
    <ligand>
        <name>substrate</name>
    </ligand>
</feature>
<feature type="binding site" evidence="14">
    <location>
        <position position="297"/>
    </location>
    <ligand>
        <name>Mg(2+)</name>
        <dbReference type="ChEBI" id="CHEBI:18420"/>
    </ligand>
</feature>
<evidence type="ECO:0000256" key="10">
    <source>
        <dbReference type="ARBA" id="ARBA00032065"/>
    </source>
</evidence>
<evidence type="ECO:0000256" key="6">
    <source>
        <dbReference type="ARBA" id="ARBA00022723"/>
    </source>
</evidence>
<feature type="binding site" description="via phosphate group" evidence="14">
    <location>
        <position position="71"/>
    </location>
    <ligand>
        <name>Mg(2+)</name>
        <dbReference type="ChEBI" id="CHEBI:18420"/>
    </ligand>
</feature>
<evidence type="ECO:0000256" key="11">
    <source>
        <dbReference type="PIRNR" id="PIRNR016408"/>
    </source>
</evidence>
<dbReference type="InterPro" id="IPR016066">
    <property type="entry name" value="A-D-PHexomutase_CS"/>
</dbReference>
<evidence type="ECO:0000256" key="2">
    <source>
        <dbReference type="ARBA" id="ARBA00004865"/>
    </source>
</evidence>
<keyword evidence="8 11" id="KW-0413">Isomerase</keyword>
<dbReference type="InterPro" id="IPR005844">
    <property type="entry name" value="A-D-PHexomutase_a/b/a-I"/>
</dbReference>
<dbReference type="Gene3D" id="3.30.310.50">
    <property type="entry name" value="Alpha-D-phosphohexomutase, C-terminal domain"/>
    <property type="match status" value="1"/>
</dbReference>
<dbReference type="Pfam" id="PF21404">
    <property type="entry name" value="AMG1_III"/>
    <property type="match status" value="1"/>
</dbReference>